<dbReference type="KEGG" id="nvr:FEJ81_11600"/>
<dbReference type="OrthoDB" id="270270at2157"/>
<dbReference type="EMBL" id="CP040330">
    <property type="protein sequence ID" value="QCS42971.1"/>
    <property type="molecule type" value="Genomic_DNA"/>
</dbReference>
<evidence type="ECO:0000313" key="1">
    <source>
        <dbReference type="EMBL" id="QCS42971.1"/>
    </source>
</evidence>
<organism evidence="1 2">
    <name type="scientific">Natrinema versiforme</name>
    <dbReference type="NCBI Taxonomy" id="88724"/>
    <lineage>
        <taxon>Archaea</taxon>
        <taxon>Methanobacteriati</taxon>
        <taxon>Methanobacteriota</taxon>
        <taxon>Stenosarchaea group</taxon>
        <taxon>Halobacteria</taxon>
        <taxon>Halobacteriales</taxon>
        <taxon>Natrialbaceae</taxon>
        <taxon>Natrinema</taxon>
    </lineage>
</organism>
<accession>A0A4P8WLX6</accession>
<dbReference type="AlphaFoldDB" id="A0A4P8WLX6"/>
<proteinExistence type="predicted"/>
<dbReference type="RefSeq" id="WP_138245444.1">
    <property type="nucleotide sequence ID" value="NZ_CP040330.1"/>
</dbReference>
<dbReference type="GeneID" id="40265927"/>
<gene>
    <name evidence="1" type="ORF">FEJ81_11600</name>
</gene>
<name>A0A4P8WLX6_9EURY</name>
<evidence type="ECO:0000313" key="2">
    <source>
        <dbReference type="Proteomes" id="UP000302218"/>
    </source>
</evidence>
<protein>
    <submittedName>
        <fullName evidence="1">Uncharacterized protein</fullName>
    </submittedName>
</protein>
<sequence>MRRAALLLGSSVLGLLGAQRTRARNEREDRARLYGSDWHPDARFRVVSRPLEYKPSVSVQEGESFLADLYWSGYETRVIRYENTRERVLFFPPAEADVDRNATYRTGAIRSTDELAEGVVTIEFQRPGR</sequence>
<reference evidence="2" key="1">
    <citation type="submission" date="2019-05" db="EMBL/GenBank/DDBJ databases">
        <title>Genome sequence and methylation pattern of the halophilic Archaeon Natrinema versiforme BOL5-4.</title>
        <authorList>
            <person name="DasSarma P."/>
            <person name="Anton B.P."/>
            <person name="DasSarma S.L."/>
            <person name="Martinez F.L."/>
            <person name="Guzman D."/>
            <person name="Roberts R.J."/>
            <person name="DasSarma S."/>
        </authorList>
    </citation>
    <scope>NUCLEOTIDE SEQUENCE [LARGE SCALE GENOMIC DNA]</scope>
    <source>
        <strain evidence="2">BOL5-4</strain>
    </source>
</reference>
<dbReference type="Proteomes" id="UP000302218">
    <property type="component" value="Chromosome"/>
</dbReference>